<accession>A0A0E9V592</accession>
<proteinExistence type="predicted"/>
<feature type="compositionally biased region" description="Basic residues" evidence="1">
    <location>
        <begin position="31"/>
        <end position="44"/>
    </location>
</feature>
<name>A0A0E9V592_ANGAN</name>
<reference evidence="2" key="1">
    <citation type="submission" date="2014-11" db="EMBL/GenBank/DDBJ databases">
        <authorList>
            <person name="Amaro Gonzalez C."/>
        </authorList>
    </citation>
    <scope>NUCLEOTIDE SEQUENCE</scope>
</reference>
<dbReference type="AlphaFoldDB" id="A0A0E9V592"/>
<sequence length="44" mass="4700">MKETTMKIIPINHMVAGGGQQTGIKQFGGLGRHKGRGANISLHK</sequence>
<feature type="region of interest" description="Disordered" evidence="1">
    <location>
        <begin position="25"/>
        <end position="44"/>
    </location>
</feature>
<organism evidence="2">
    <name type="scientific">Anguilla anguilla</name>
    <name type="common">European freshwater eel</name>
    <name type="synonym">Muraena anguilla</name>
    <dbReference type="NCBI Taxonomy" id="7936"/>
    <lineage>
        <taxon>Eukaryota</taxon>
        <taxon>Metazoa</taxon>
        <taxon>Chordata</taxon>
        <taxon>Craniata</taxon>
        <taxon>Vertebrata</taxon>
        <taxon>Euteleostomi</taxon>
        <taxon>Actinopterygii</taxon>
        <taxon>Neopterygii</taxon>
        <taxon>Teleostei</taxon>
        <taxon>Anguilliformes</taxon>
        <taxon>Anguillidae</taxon>
        <taxon>Anguilla</taxon>
    </lineage>
</organism>
<reference evidence="2" key="2">
    <citation type="journal article" date="2015" name="Fish Shellfish Immunol.">
        <title>Early steps in the European eel (Anguilla anguilla)-Vibrio vulnificus interaction in the gills: Role of the RtxA13 toxin.</title>
        <authorList>
            <person name="Callol A."/>
            <person name="Pajuelo D."/>
            <person name="Ebbesson L."/>
            <person name="Teles M."/>
            <person name="MacKenzie S."/>
            <person name="Amaro C."/>
        </authorList>
    </citation>
    <scope>NUCLEOTIDE SEQUENCE</scope>
</reference>
<evidence type="ECO:0000256" key="1">
    <source>
        <dbReference type="SAM" id="MobiDB-lite"/>
    </source>
</evidence>
<dbReference type="EMBL" id="GBXM01035952">
    <property type="protein sequence ID" value="JAH72625.1"/>
    <property type="molecule type" value="Transcribed_RNA"/>
</dbReference>
<evidence type="ECO:0000313" key="2">
    <source>
        <dbReference type="EMBL" id="JAH72625.1"/>
    </source>
</evidence>
<protein>
    <submittedName>
        <fullName evidence="2">Uncharacterized protein</fullName>
    </submittedName>
</protein>